<dbReference type="EMBL" id="JBHSWV010000002">
    <property type="protein sequence ID" value="MFC6763563.1"/>
    <property type="molecule type" value="Genomic_DNA"/>
</dbReference>
<proteinExistence type="predicted"/>
<feature type="non-terminal residue" evidence="3">
    <location>
        <position position="192"/>
    </location>
</feature>
<sequence>MNYDDDDRWEFAPEDEGSIAPDATDSRVVDDGSYERVDDSLENGHVGYPDAPEPAPHEDDSTAENRCECGTEIAHDRTKCDFCLTNSLDYGDLAVEPDTERELTGLVHVLVDAKTEHTAISKAKAVFKGLTGDPFTTSIDGIDECEVIADLEGELVTRFTREWGQLPDAAAVETTEGQRQLDIIRQNAGHDY</sequence>
<name>A0ABD5SJG9_9EURY</name>
<evidence type="ECO:0000313" key="3">
    <source>
        <dbReference type="EMBL" id="MFC6763563.1"/>
    </source>
</evidence>
<evidence type="ECO:0000256" key="1">
    <source>
        <dbReference type="SAM" id="MobiDB-lite"/>
    </source>
</evidence>
<gene>
    <name evidence="3" type="ORF">ACFQE6_00240</name>
</gene>
<dbReference type="AlphaFoldDB" id="A0ABD5SJG9"/>
<dbReference type="Pfam" id="PF25958">
    <property type="entry name" value="DUF7995"/>
    <property type="match status" value="1"/>
</dbReference>
<accession>A0ABD5SJG9</accession>
<reference evidence="3 4" key="1">
    <citation type="journal article" date="2019" name="Int. J. Syst. Evol. Microbiol.">
        <title>The Global Catalogue of Microorganisms (GCM) 10K type strain sequencing project: providing services to taxonomists for standard genome sequencing and annotation.</title>
        <authorList>
            <consortium name="The Broad Institute Genomics Platform"/>
            <consortium name="The Broad Institute Genome Sequencing Center for Infectious Disease"/>
            <person name="Wu L."/>
            <person name="Ma J."/>
        </authorList>
    </citation>
    <scope>NUCLEOTIDE SEQUENCE [LARGE SCALE GENOMIC DNA]</scope>
    <source>
        <strain evidence="3 4">LMG 29247</strain>
    </source>
</reference>
<dbReference type="Proteomes" id="UP001596383">
    <property type="component" value="Unassembled WGS sequence"/>
</dbReference>
<keyword evidence="4" id="KW-1185">Reference proteome</keyword>
<organism evidence="3 4">
    <name type="scientific">Natrinema soli</name>
    <dbReference type="NCBI Taxonomy" id="1930624"/>
    <lineage>
        <taxon>Archaea</taxon>
        <taxon>Methanobacteriati</taxon>
        <taxon>Methanobacteriota</taxon>
        <taxon>Stenosarchaea group</taxon>
        <taxon>Halobacteria</taxon>
        <taxon>Halobacteriales</taxon>
        <taxon>Natrialbaceae</taxon>
        <taxon>Natrinema</taxon>
    </lineage>
</organism>
<feature type="region of interest" description="Disordered" evidence="1">
    <location>
        <begin position="1"/>
        <end position="63"/>
    </location>
</feature>
<feature type="domain" description="DUF7995" evidence="2">
    <location>
        <begin position="106"/>
        <end position="182"/>
    </location>
</feature>
<feature type="compositionally biased region" description="Acidic residues" evidence="1">
    <location>
        <begin position="1"/>
        <end position="17"/>
    </location>
</feature>
<evidence type="ECO:0000313" key="4">
    <source>
        <dbReference type="Proteomes" id="UP001596383"/>
    </source>
</evidence>
<protein>
    <recommendedName>
        <fullName evidence="2">DUF7995 domain-containing protein</fullName>
    </recommendedName>
</protein>
<comment type="caution">
    <text evidence="3">The sequence shown here is derived from an EMBL/GenBank/DDBJ whole genome shotgun (WGS) entry which is preliminary data.</text>
</comment>
<evidence type="ECO:0000259" key="2">
    <source>
        <dbReference type="Pfam" id="PF25958"/>
    </source>
</evidence>
<feature type="compositionally biased region" description="Basic and acidic residues" evidence="1">
    <location>
        <begin position="24"/>
        <end position="39"/>
    </location>
</feature>
<dbReference type="InterPro" id="IPR058308">
    <property type="entry name" value="DUF7995"/>
</dbReference>